<keyword evidence="3 9" id="KW-0813">Transport</keyword>
<name>A0A2M7M2F6_9BACT</name>
<dbReference type="EMBL" id="PFJK01000252">
    <property type="protein sequence ID" value="PIX76874.1"/>
    <property type="molecule type" value="Genomic_DNA"/>
</dbReference>
<dbReference type="GO" id="GO:0015450">
    <property type="term" value="F:protein-transporting ATPase activity"/>
    <property type="evidence" value="ECO:0007669"/>
    <property type="project" value="UniProtKB-UniRule"/>
</dbReference>
<gene>
    <name evidence="10" type="primary">secG</name>
    <name evidence="10" type="ORF">COZ37_05625</name>
</gene>
<dbReference type="PRINTS" id="PR01651">
    <property type="entry name" value="SECGEXPORT"/>
</dbReference>
<organism evidence="10 11">
    <name type="scientific">bacterium (Candidatus Ratteibacteria) CG_4_10_14_3_um_filter_41_18</name>
    <dbReference type="NCBI Taxonomy" id="2014287"/>
    <lineage>
        <taxon>Bacteria</taxon>
        <taxon>Candidatus Ratteibacteria</taxon>
    </lineage>
</organism>
<evidence type="ECO:0000313" key="10">
    <source>
        <dbReference type="EMBL" id="PIX76874.1"/>
    </source>
</evidence>
<dbReference type="GO" id="GO:0005886">
    <property type="term" value="C:plasma membrane"/>
    <property type="evidence" value="ECO:0007669"/>
    <property type="project" value="UniProtKB-SubCell"/>
</dbReference>
<comment type="similarity">
    <text evidence="2 9">Belongs to the SecG family.</text>
</comment>
<dbReference type="Proteomes" id="UP000229703">
    <property type="component" value="Unassembled WGS sequence"/>
</dbReference>
<dbReference type="NCBIfam" id="TIGR00810">
    <property type="entry name" value="secG"/>
    <property type="match status" value="1"/>
</dbReference>
<protein>
    <recommendedName>
        <fullName evidence="9">Protein-export membrane protein SecG</fullName>
    </recommendedName>
</protein>
<sequence>MYTLLIILHIVFALFLIVVVLLQSGKGAATANIFGG</sequence>
<dbReference type="Pfam" id="PF03840">
    <property type="entry name" value="SecG"/>
    <property type="match status" value="1"/>
</dbReference>
<evidence type="ECO:0000313" key="11">
    <source>
        <dbReference type="Proteomes" id="UP000229703"/>
    </source>
</evidence>
<evidence type="ECO:0000256" key="4">
    <source>
        <dbReference type="ARBA" id="ARBA00022692"/>
    </source>
</evidence>
<evidence type="ECO:0000256" key="9">
    <source>
        <dbReference type="RuleBase" id="RU365087"/>
    </source>
</evidence>
<dbReference type="AlphaFoldDB" id="A0A2M7M2F6"/>
<keyword evidence="4" id="KW-0812">Transmembrane</keyword>
<proteinExistence type="inferred from homology"/>
<keyword evidence="6" id="KW-1133">Transmembrane helix</keyword>
<evidence type="ECO:0000256" key="8">
    <source>
        <dbReference type="ARBA" id="ARBA00023136"/>
    </source>
</evidence>
<comment type="caution">
    <text evidence="10">The sequence shown here is derived from an EMBL/GenBank/DDBJ whole genome shotgun (WGS) entry which is preliminary data.</text>
</comment>
<evidence type="ECO:0000256" key="2">
    <source>
        <dbReference type="ARBA" id="ARBA00008445"/>
    </source>
</evidence>
<evidence type="ECO:0000256" key="6">
    <source>
        <dbReference type="ARBA" id="ARBA00022989"/>
    </source>
</evidence>
<dbReference type="GO" id="GO:0009306">
    <property type="term" value="P:protein secretion"/>
    <property type="evidence" value="ECO:0007669"/>
    <property type="project" value="UniProtKB-UniRule"/>
</dbReference>
<feature type="non-terminal residue" evidence="10">
    <location>
        <position position="36"/>
    </location>
</feature>
<evidence type="ECO:0000256" key="5">
    <source>
        <dbReference type="ARBA" id="ARBA00022927"/>
    </source>
</evidence>
<reference evidence="11" key="1">
    <citation type="submission" date="2017-09" db="EMBL/GenBank/DDBJ databases">
        <title>Depth-based differentiation of microbial function through sediment-hosted aquifers and enrichment of novel symbionts in the deep terrestrial subsurface.</title>
        <authorList>
            <person name="Probst A.J."/>
            <person name="Ladd B."/>
            <person name="Jarett J.K."/>
            <person name="Geller-Mcgrath D.E."/>
            <person name="Sieber C.M.K."/>
            <person name="Emerson J.B."/>
            <person name="Anantharaman K."/>
            <person name="Thomas B.C."/>
            <person name="Malmstrom R."/>
            <person name="Stieglmeier M."/>
            <person name="Klingl A."/>
            <person name="Woyke T."/>
            <person name="Ryan C.M."/>
            <person name="Banfield J.F."/>
        </authorList>
    </citation>
    <scope>NUCLEOTIDE SEQUENCE [LARGE SCALE GENOMIC DNA]</scope>
</reference>
<evidence type="ECO:0000256" key="3">
    <source>
        <dbReference type="ARBA" id="ARBA00022448"/>
    </source>
</evidence>
<keyword evidence="9" id="KW-1003">Cell membrane</keyword>
<comment type="subcellular location">
    <subcellularLocation>
        <location evidence="9">Cell membrane</location>
        <topology evidence="9">Multi-pass membrane protein</topology>
    </subcellularLocation>
    <subcellularLocation>
        <location evidence="1">Membrane</location>
        <topology evidence="1">Multi-pass membrane protein</topology>
    </subcellularLocation>
</comment>
<keyword evidence="5 9" id="KW-0653">Protein transport</keyword>
<accession>A0A2M7M2F6</accession>
<comment type="function">
    <text evidence="9">Involved in protein export. Participates in an early event of protein translocation.</text>
</comment>
<dbReference type="InterPro" id="IPR004692">
    <property type="entry name" value="SecG"/>
</dbReference>
<evidence type="ECO:0000256" key="7">
    <source>
        <dbReference type="ARBA" id="ARBA00023010"/>
    </source>
</evidence>
<keyword evidence="7 9" id="KW-0811">Translocation</keyword>
<keyword evidence="8" id="KW-0472">Membrane</keyword>
<evidence type="ECO:0000256" key="1">
    <source>
        <dbReference type="ARBA" id="ARBA00004141"/>
    </source>
</evidence>